<dbReference type="Gene3D" id="3.30.1070.10">
    <property type="entry name" value="Cell division topological specificity factor MinE"/>
    <property type="match status" value="1"/>
</dbReference>
<keyword evidence="3" id="KW-0132">Cell division</keyword>
<dbReference type="Proteomes" id="UP000593601">
    <property type="component" value="Chromosome"/>
</dbReference>
<comment type="similarity">
    <text evidence="1">Belongs to the MinE family.</text>
</comment>
<dbReference type="GO" id="GO:0051301">
    <property type="term" value="P:cell division"/>
    <property type="evidence" value="ECO:0007669"/>
    <property type="project" value="UniProtKB-KW"/>
</dbReference>
<keyword evidence="4" id="KW-1185">Reference proteome</keyword>
<dbReference type="EMBL" id="CP063304">
    <property type="protein sequence ID" value="QOV20702.1"/>
    <property type="molecule type" value="Genomic_DNA"/>
</dbReference>
<proteinExistence type="inferred from homology"/>
<dbReference type="RefSeq" id="WP_193737016.1">
    <property type="nucleotide sequence ID" value="NZ_CP063304.1"/>
</dbReference>
<organism evidence="3 4">
    <name type="scientific">Blautia liquoris</name>
    <dbReference type="NCBI Taxonomy" id="2779518"/>
    <lineage>
        <taxon>Bacteria</taxon>
        <taxon>Bacillati</taxon>
        <taxon>Bacillota</taxon>
        <taxon>Clostridia</taxon>
        <taxon>Lachnospirales</taxon>
        <taxon>Lachnospiraceae</taxon>
        <taxon>Blautia</taxon>
    </lineage>
</organism>
<dbReference type="InterPro" id="IPR036707">
    <property type="entry name" value="MinE_sf"/>
</dbReference>
<sequence>MRVFLRKKKTPKTIAKERLSNLLLAERMDCSPRMMLMMKNDITQTINRYIPVNEDDIICQIRHTPAVLIYEIPIKRTEDTHVKTL</sequence>
<protein>
    <submittedName>
        <fullName evidence="3">Cell division topological specificity factor MinE</fullName>
    </submittedName>
</protein>
<dbReference type="KEGG" id="bliq:INP51_07195"/>
<evidence type="ECO:0000256" key="1">
    <source>
        <dbReference type="ARBA" id="ARBA00008168"/>
    </source>
</evidence>
<keyword evidence="3" id="KW-0131">Cell cycle</keyword>
<dbReference type="Pfam" id="PF03776">
    <property type="entry name" value="MinE"/>
    <property type="match status" value="1"/>
</dbReference>
<dbReference type="InterPro" id="IPR005527">
    <property type="entry name" value="MinE"/>
</dbReference>
<evidence type="ECO:0000256" key="2">
    <source>
        <dbReference type="ARBA" id="ARBA00025265"/>
    </source>
</evidence>
<dbReference type="GO" id="GO:0032955">
    <property type="term" value="P:regulation of division septum assembly"/>
    <property type="evidence" value="ECO:0007669"/>
    <property type="project" value="InterPro"/>
</dbReference>
<accession>A0A7M2RMW4</accession>
<name>A0A7M2RMW4_9FIRM</name>
<gene>
    <name evidence="3" type="ORF">INP51_07195</name>
</gene>
<evidence type="ECO:0000313" key="4">
    <source>
        <dbReference type="Proteomes" id="UP000593601"/>
    </source>
</evidence>
<reference evidence="3 4" key="1">
    <citation type="submission" date="2020-10" db="EMBL/GenBank/DDBJ databases">
        <title>Blautia liquoris sp.nov., isolated from the mud in a fermentation cellar used for the production of Chinese strong-flavoured liquor.</title>
        <authorList>
            <person name="Lu L."/>
        </authorList>
    </citation>
    <scope>NUCLEOTIDE SEQUENCE [LARGE SCALE GENOMIC DNA]</scope>
    <source>
        <strain evidence="3 4">LZLJ-3</strain>
    </source>
</reference>
<dbReference type="AlphaFoldDB" id="A0A7M2RMW4"/>
<dbReference type="SUPFAM" id="SSF55229">
    <property type="entry name" value="Cell division protein MinE topological specificity domain"/>
    <property type="match status" value="1"/>
</dbReference>
<comment type="function">
    <text evidence="2">Prevents the cell division inhibition by proteins MinC and MinD at internal division sites while permitting inhibition at polar sites. This ensures cell division at the proper site by restricting the formation of a division septum at the midpoint of the long axis of the cell.</text>
</comment>
<evidence type="ECO:0000313" key="3">
    <source>
        <dbReference type="EMBL" id="QOV20702.1"/>
    </source>
</evidence>